<evidence type="ECO:0000256" key="2">
    <source>
        <dbReference type="ARBA" id="ARBA00010671"/>
    </source>
</evidence>
<keyword evidence="4" id="KW-0663">Pyridoxal phosphate</keyword>
<dbReference type="InterPro" id="IPR008286">
    <property type="entry name" value="Prn/Lys/Arg_de-COase_C"/>
</dbReference>
<dbReference type="PANTHER" id="PTHR43277:SF4">
    <property type="entry name" value="ARGININE DECARBOXYLASE"/>
    <property type="match status" value="1"/>
</dbReference>
<reference evidence="7 8" key="1">
    <citation type="submission" date="2015-09" db="EMBL/GenBank/DDBJ databases">
        <title>Genome sequence of Oxobacter pfennigii DSM 3222.</title>
        <authorList>
            <person name="Poehlein A."/>
            <person name="Bengelsdorf F.R."/>
            <person name="Schiel-Bengelsdorf B."/>
            <person name="Duerre P."/>
            <person name="Daniel R."/>
        </authorList>
    </citation>
    <scope>NUCLEOTIDE SEQUENCE [LARGE SCALE GENOMIC DNA]</scope>
    <source>
        <strain evidence="7 8">DSM 3222</strain>
    </source>
</reference>
<dbReference type="Gene3D" id="3.90.100.10">
    <property type="entry name" value="Orn/Lys/Arg decarboxylase, C-terminal domain"/>
    <property type="match status" value="1"/>
</dbReference>
<evidence type="ECO:0000256" key="4">
    <source>
        <dbReference type="ARBA" id="ARBA00022898"/>
    </source>
</evidence>
<sequence>MYKLDQLQTPLFDALMQYVKRDTIPFHVPGHKKGDGMDSKFKDFIGTNALSIDVTVFKSVDSLHHPTGAIKLAQELAADAYGSDRAFFSIHGTSGAIQAMVLSVVSEGEKIIIPRNVHKSVTSGIILSGAVPVYMQPEIDSTIGVALGVTPETVEQTLKDNPDAKAVLIINPTYYGVATDIRKIANIVHSYNIPLIVDEAHGPHLGFNDRLPVSAMEAGADMCAQSTHKIIGSLTQSSLLHVKGHRVDVNRVKQIMSLLQTTSPSYILMASLDVARMQIATKGRELLDMTIDLSHYARNEINNIHGFYCFGNEVLNKKGAFAVDPTKLAICCKDLGITGYELDQILADEYHIQLEMSDLYNALAVGSFGDTKEKIDSLLHALKKISLKYCGTTEKRGGVLEIPEIPEQVLVPRDAFNRPKVSMSLEQSIGQISGEFLLAYPPGIPVLCPGERITAEIVEYVEEMKNAGLYVQGTEDPDVNFIKVLRDSNSMSLDITA</sequence>
<keyword evidence="8" id="KW-1185">Reference proteome</keyword>
<dbReference type="AlphaFoldDB" id="A0A0P8WS28"/>
<dbReference type="RefSeq" id="WP_054874174.1">
    <property type="nucleotide sequence ID" value="NZ_LKET01000024.1"/>
</dbReference>
<dbReference type="CDD" id="cd00615">
    <property type="entry name" value="Orn_deC_like"/>
    <property type="match status" value="1"/>
</dbReference>
<dbReference type="InterPro" id="IPR015424">
    <property type="entry name" value="PyrdxlP-dep_Trfase"/>
</dbReference>
<evidence type="ECO:0000256" key="5">
    <source>
        <dbReference type="ARBA" id="ARBA00023239"/>
    </source>
</evidence>
<organism evidence="7 8">
    <name type="scientific">Oxobacter pfennigii</name>
    <dbReference type="NCBI Taxonomy" id="36849"/>
    <lineage>
        <taxon>Bacteria</taxon>
        <taxon>Bacillati</taxon>
        <taxon>Bacillota</taxon>
        <taxon>Clostridia</taxon>
        <taxon>Eubacteriales</taxon>
        <taxon>Clostridiaceae</taxon>
        <taxon>Oxobacter</taxon>
    </lineage>
</organism>
<dbReference type="InterPro" id="IPR036633">
    <property type="entry name" value="Prn/Lys/Arg_de-COase_C_sf"/>
</dbReference>
<keyword evidence="5 7" id="KW-0456">Lyase</keyword>
<dbReference type="GO" id="GO:0008792">
    <property type="term" value="F:arginine decarboxylase activity"/>
    <property type="evidence" value="ECO:0007669"/>
    <property type="project" value="UniProtKB-EC"/>
</dbReference>
<dbReference type="InterPro" id="IPR000310">
    <property type="entry name" value="Orn/Lys/Arg_deCO2ase_major_dom"/>
</dbReference>
<dbReference type="Pfam" id="PF01276">
    <property type="entry name" value="OKR_DC_1"/>
    <property type="match status" value="1"/>
</dbReference>
<proteinExistence type="inferred from homology"/>
<dbReference type="InterPro" id="IPR052357">
    <property type="entry name" value="Orn_Lys_Arg_decarboxylase-I"/>
</dbReference>
<dbReference type="Gene3D" id="3.40.640.10">
    <property type="entry name" value="Type I PLP-dependent aspartate aminotransferase-like (Major domain)"/>
    <property type="match status" value="1"/>
</dbReference>
<dbReference type="EC" id="4.1.1.19" evidence="7"/>
<dbReference type="PATRIC" id="fig|36849.3.peg.1142"/>
<name>A0A0P8WS28_9CLOT</name>
<comment type="similarity">
    <text evidence="2">Belongs to the Orn/Lys/Arg decarboxylase class-I family.</text>
</comment>
<dbReference type="STRING" id="36849.OXPF_10690"/>
<evidence type="ECO:0000256" key="1">
    <source>
        <dbReference type="ARBA" id="ARBA00001933"/>
    </source>
</evidence>
<accession>A0A0P8WS28</accession>
<feature type="domain" description="Orn/Lys/Arg decarboxylases family 1 pyridoxal-P attachment site" evidence="6">
    <location>
        <begin position="224"/>
        <end position="238"/>
    </location>
</feature>
<comment type="cofactor">
    <cofactor evidence="1">
        <name>pyridoxal 5'-phosphate</name>
        <dbReference type="ChEBI" id="CHEBI:597326"/>
    </cofactor>
</comment>
<dbReference type="PANTHER" id="PTHR43277">
    <property type="entry name" value="ARGININE DECARBOXYLASE"/>
    <property type="match status" value="1"/>
</dbReference>
<keyword evidence="3" id="KW-0210">Decarboxylase</keyword>
<dbReference type="Pfam" id="PF03711">
    <property type="entry name" value="OKR_DC_1_C"/>
    <property type="match status" value="1"/>
</dbReference>
<dbReference type="InterPro" id="IPR015421">
    <property type="entry name" value="PyrdxlP-dep_Trfase_major"/>
</dbReference>
<evidence type="ECO:0000259" key="6">
    <source>
        <dbReference type="PROSITE" id="PS00703"/>
    </source>
</evidence>
<dbReference type="SUPFAM" id="SSF53383">
    <property type="entry name" value="PLP-dependent transferases"/>
    <property type="match status" value="1"/>
</dbReference>
<protein>
    <submittedName>
        <fullName evidence="7">Arginine decarboxylase</fullName>
        <ecNumber evidence="7">4.1.1.19</ecNumber>
    </submittedName>
</protein>
<evidence type="ECO:0000313" key="8">
    <source>
        <dbReference type="Proteomes" id="UP000050326"/>
    </source>
</evidence>
<comment type="caution">
    <text evidence="7">The sequence shown here is derived from an EMBL/GenBank/DDBJ whole genome shotgun (WGS) entry which is preliminary data.</text>
</comment>
<dbReference type="EMBL" id="LKET01000024">
    <property type="protein sequence ID" value="KPU45374.1"/>
    <property type="molecule type" value="Genomic_DNA"/>
</dbReference>
<dbReference type="PROSITE" id="PS00703">
    <property type="entry name" value="OKR_DC_1"/>
    <property type="match status" value="1"/>
</dbReference>
<dbReference type="Proteomes" id="UP000050326">
    <property type="component" value="Unassembled WGS sequence"/>
</dbReference>
<evidence type="ECO:0000313" key="7">
    <source>
        <dbReference type="EMBL" id="KPU45374.1"/>
    </source>
</evidence>
<evidence type="ECO:0000256" key="3">
    <source>
        <dbReference type="ARBA" id="ARBA00022793"/>
    </source>
</evidence>
<dbReference type="OrthoDB" id="9815233at2"/>
<dbReference type="SUPFAM" id="SSF55904">
    <property type="entry name" value="Ornithine decarboxylase C-terminal domain"/>
    <property type="match status" value="1"/>
</dbReference>
<gene>
    <name evidence="7" type="primary">speA_1</name>
    <name evidence="7" type="ORF">OXPF_10690</name>
</gene>